<evidence type="ECO:0000313" key="1">
    <source>
        <dbReference type="EMBL" id="MVO77700.1"/>
    </source>
</evidence>
<dbReference type="Proteomes" id="UP000441389">
    <property type="component" value="Unassembled WGS sequence"/>
</dbReference>
<sequence>MLNLNGFLARHELDEWRDEQVLIAARVLNQAAADLIAGLADTLKGASWKDGLIGQGSYIRRVVEPKVIEVAEPIANQLVEEANRALADIVDHQAIWSRDPGASAGAADGFEGWQDVASGVAPIVGGAAIAAAIPSFAVTTTGGLLGTGLFATTVVHWPVIVVGGTAAAVAVSTGLINSARIWDKTEARLWRKVADHVGVMLIRGTPKHPSILDQLAARYTEAADNARRLW</sequence>
<organism evidence="1 2">
    <name type="scientific">Sphingomonas horti</name>
    <dbReference type="NCBI Taxonomy" id="2682842"/>
    <lineage>
        <taxon>Bacteria</taxon>
        <taxon>Pseudomonadati</taxon>
        <taxon>Pseudomonadota</taxon>
        <taxon>Alphaproteobacteria</taxon>
        <taxon>Sphingomonadales</taxon>
        <taxon>Sphingomonadaceae</taxon>
        <taxon>Sphingomonas</taxon>
    </lineage>
</organism>
<proteinExistence type="predicted"/>
<protein>
    <submittedName>
        <fullName evidence="1">Uncharacterized protein</fullName>
    </submittedName>
</protein>
<dbReference type="RefSeq" id="WP_157026659.1">
    <property type="nucleotide sequence ID" value="NZ_WQMS01000007.1"/>
</dbReference>
<dbReference type="AlphaFoldDB" id="A0A6I4IZK6"/>
<keyword evidence="2" id="KW-1185">Reference proteome</keyword>
<name>A0A6I4IZK6_9SPHN</name>
<dbReference type="EMBL" id="WQMS01000007">
    <property type="protein sequence ID" value="MVO77700.1"/>
    <property type="molecule type" value="Genomic_DNA"/>
</dbReference>
<evidence type="ECO:0000313" key="2">
    <source>
        <dbReference type="Proteomes" id="UP000441389"/>
    </source>
</evidence>
<comment type="caution">
    <text evidence="1">The sequence shown here is derived from an EMBL/GenBank/DDBJ whole genome shotgun (WGS) entry which is preliminary data.</text>
</comment>
<reference evidence="1 2" key="1">
    <citation type="submission" date="2019-12" db="EMBL/GenBank/DDBJ databases">
        <authorList>
            <person name="Huq M.A."/>
        </authorList>
    </citation>
    <scope>NUCLEOTIDE SEQUENCE [LARGE SCALE GENOMIC DNA]</scope>
    <source>
        <strain evidence="1 2">MAH-20</strain>
    </source>
</reference>
<gene>
    <name evidence="1" type="ORF">GON01_07095</name>
</gene>
<accession>A0A6I4IZK6</accession>